<dbReference type="InterPro" id="IPR002136">
    <property type="entry name" value="Ribosomal_uL4"/>
</dbReference>
<dbReference type="Gene3D" id="3.40.1370.10">
    <property type="match status" value="1"/>
</dbReference>
<feature type="region of interest" description="Disordered" evidence="6">
    <location>
        <begin position="43"/>
        <end position="79"/>
    </location>
</feature>
<name>A0A520LKJ1_9GAMM</name>
<keyword evidence="3 5" id="KW-0687">Ribonucleoprotein</keyword>
<dbReference type="EMBL" id="SHBO01000081">
    <property type="protein sequence ID" value="RZO02051.1"/>
    <property type="molecule type" value="Genomic_DNA"/>
</dbReference>
<dbReference type="PANTHER" id="PTHR10746">
    <property type="entry name" value="50S RIBOSOMAL PROTEIN L4"/>
    <property type="match status" value="1"/>
</dbReference>
<keyword evidence="5" id="KW-0699">rRNA-binding</keyword>
<protein>
    <recommendedName>
        <fullName evidence="4 5">Large ribosomal subunit protein uL4</fullName>
    </recommendedName>
</protein>
<dbReference type="GO" id="GO:0006412">
    <property type="term" value="P:translation"/>
    <property type="evidence" value="ECO:0007669"/>
    <property type="project" value="UniProtKB-UniRule"/>
</dbReference>
<dbReference type="InterPro" id="IPR013005">
    <property type="entry name" value="Ribosomal_uL4-like"/>
</dbReference>
<keyword evidence="5" id="KW-0694">RNA-binding</keyword>
<comment type="caution">
    <text evidence="7">The sequence shown here is derived from an EMBL/GenBank/DDBJ whole genome shotgun (WGS) entry which is preliminary data.</text>
</comment>
<sequence length="206" mass="22539">MELAVYNTSGKGKKSKIEVSQRAFGTDFNGDLVHQAVTAFLSGGRQGTKGQKNRSAVSGGGKKPFRQKGTGRARAGTTRGPLWRGGGVTFAAQKQEHFKKLNKKMYQSALRSVMSELARQERLIIVKDFSIKAPKTKDLVAKLADFEMSDGLIVTTKLTDDLILASRNLRKVEVCEPFNMDLVSLIGSSKVLITVDAVKRIEEHLG</sequence>
<evidence type="ECO:0000256" key="3">
    <source>
        <dbReference type="ARBA" id="ARBA00023274"/>
    </source>
</evidence>
<dbReference type="PANTHER" id="PTHR10746:SF6">
    <property type="entry name" value="LARGE RIBOSOMAL SUBUNIT PROTEIN UL4M"/>
    <property type="match status" value="1"/>
</dbReference>
<accession>A0A520LKJ1</accession>
<comment type="function">
    <text evidence="5">One of the primary rRNA binding proteins, this protein initially binds near the 5'-end of the 23S rRNA. It is important during the early stages of 50S assembly. It makes multiple contacts with different domains of the 23S rRNA in the assembled 50S subunit and ribosome.</text>
</comment>
<dbReference type="NCBIfam" id="TIGR03953">
    <property type="entry name" value="rplD_bact"/>
    <property type="match status" value="1"/>
</dbReference>
<comment type="similarity">
    <text evidence="1 5">Belongs to the universal ribosomal protein uL4 family.</text>
</comment>
<comment type="function">
    <text evidence="5">Forms part of the polypeptide exit tunnel.</text>
</comment>
<dbReference type="GO" id="GO:1990904">
    <property type="term" value="C:ribonucleoprotein complex"/>
    <property type="evidence" value="ECO:0007669"/>
    <property type="project" value="UniProtKB-KW"/>
</dbReference>
<comment type="subunit">
    <text evidence="5">Part of the 50S ribosomal subunit.</text>
</comment>
<organism evidence="7 8">
    <name type="scientific">SAR92 clade bacterium</name>
    <dbReference type="NCBI Taxonomy" id="2315479"/>
    <lineage>
        <taxon>Bacteria</taxon>
        <taxon>Pseudomonadati</taxon>
        <taxon>Pseudomonadota</taxon>
        <taxon>Gammaproteobacteria</taxon>
        <taxon>Cellvibrionales</taxon>
        <taxon>Porticoccaceae</taxon>
        <taxon>SAR92 clade</taxon>
    </lineage>
</organism>
<dbReference type="Pfam" id="PF00573">
    <property type="entry name" value="Ribosomal_L4"/>
    <property type="match status" value="1"/>
</dbReference>
<dbReference type="GO" id="GO:0019843">
    <property type="term" value="F:rRNA binding"/>
    <property type="evidence" value="ECO:0007669"/>
    <property type="project" value="UniProtKB-UniRule"/>
</dbReference>
<keyword evidence="2 5" id="KW-0689">Ribosomal protein</keyword>
<proteinExistence type="inferred from homology"/>
<evidence type="ECO:0000256" key="1">
    <source>
        <dbReference type="ARBA" id="ARBA00010528"/>
    </source>
</evidence>
<dbReference type="SUPFAM" id="SSF52166">
    <property type="entry name" value="Ribosomal protein L4"/>
    <property type="match status" value="1"/>
</dbReference>
<evidence type="ECO:0000256" key="6">
    <source>
        <dbReference type="SAM" id="MobiDB-lite"/>
    </source>
</evidence>
<evidence type="ECO:0000256" key="4">
    <source>
        <dbReference type="ARBA" id="ARBA00035244"/>
    </source>
</evidence>
<dbReference type="AlphaFoldDB" id="A0A520LKJ1"/>
<dbReference type="GO" id="GO:0005840">
    <property type="term" value="C:ribosome"/>
    <property type="evidence" value="ECO:0007669"/>
    <property type="project" value="UniProtKB-KW"/>
</dbReference>
<dbReference type="InterPro" id="IPR023574">
    <property type="entry name" value="Ribosomal_uL4_dom_sf"/>
</dbReference>
<reference evidence="7 8" key="1">
    <citation type="submission" date="2019-02" db="EMBL/GenBank/DDBJ databases">
        <title>Prokaryotic population dynamics and viral predation in marine succession experiment using metagenomics: the confinement effect.</title>
        <authorList>
            <person name="Haro-Moreno J.M."/>
            <person name="Rodriguez-Valera F."/>
            <person name="Lopez-Perez M."/>
        </authorList>
    </citation>
    <scope>NUCLEOTIDE SEQUENCE [LARGE SCALE GENOMIC DNA]</scope>
    <source>
        <strain evidence="7">MED-G169</strain>
    </source>
</reference>
<evidence type="ECO:0000313" key="7">
    <source>
        <dbReference type="EMBL" id="RZO02051.1"/>
    </source>
</evidence>
<dbReference type="HAMAP" id="MF_01328_B">
    <property type="entry name" value="Ribosomal_uL4_B"/>
    <property type="match status" value="1"/>
</dbReference>
<evidence type="ECO:0000313" key="8">
    <source>
        <dbReference type="Proteomes" id="UP000318148"/>
    </source>
</evidence>
<dbReference type="Proteomes" id="UP000318148">
    <property type="component" value="Unassembled WGS sequence"/>
</dbReference>
<dbReference type="GO" id="GO:0003735">
    <property type="term" value="F:structural constituent of ribosome"/>
    <property type="evidence" value="ECO:0007669"/>
    <property type="project" value="InterPro"/>
</dbReference>
<evidence type="ECO:0000256" key="5">
    <source>
        <dbReference type="HAMAP-Rule" id="MF_01328"/>
    </source>
</evidence>
<gene>
    <name evidence="5" type="primary">rplD</name>
    <name evidence="7" type="ORF">EVB02_04715</name>
</gene>
<evidence type="ECO:0000256" key="2">
    <source>
        <dbReference type="ARBA" id="ARBA00022980"/>
    </source>
</evidence>